<feature type="non-terminal residue" evidence="1">
    <location>
        <position position="49"/>
    </location>
</feature>
<dbReference type="AlphaFoldDB" id="A0A4C1TAR9"/>
<keyword evidence="2" id="KW-1185">Reference proteome</keyword>
<proteinExistence type="predicted"/>
<gene>
    <name evidence="1" type="ORF">EVAR_103586_1</name>
</gene>
<reference evidence="1 2" key="1">
    <citation type="journal article" date="2019" name="Commun. Biol.">
        <title>The bagworm genome reveals a unique fibroin gene that provides high tensile strength.</title>
        <authorList>
            <person name="Kono N."/>
            <person name="Nakamura H."/>
            <person name="Ohtoshi R."/>
            <person name="Tomita M."/>
            <person name="Numata K."/>
            <person name="Arakawa K."/>
        </authorList>
    </citation>
    <scope>NUCLEOTIDE SEQUENCE [LARGE SCALE GENOMIC DNA]</scope>
</reference>
<dbReference type="EMBL" id="BGZK01012702">
    <property type="protein sequence ID" value="GBP11603.1"/>
    <property type="molecule type" value="Genomic_DNA"/>
</dbReference>
<name>A0A4C1TAR9_EUMVA</name>
<evidence type="ECO:0000313" key="1">
    <source>
        <dbReference type="EMBL" id="GBP11603.1"/>
    </source>
</evidence>
<comment type="caution">
    <text evidence="1">The sequence shown here is derived from an EMBL/GenBank/DDBJ whole genome shotgun (WGS) entry which is preliminary data.</text>
</comment>
<evidence type="ECO:0000313" key="2">
    <source>
        <dbReference type="Proteomes" id="UP000299102"/>
    </source>
</evidence>
<accession>A0A4C1TAR9</accession>
<dbReference type="Proteomes" id="UP000299102">
    <property type="component" value="Unassembled WGS sequence"/>
</dbReference>
<protein>
    <submittedName>
        <fullName evidence="1">Uncharacterized protein</fullName>
    </submittedName>
</protein>
<organism evidence="1 2">
    <name type="scientific">Eumeta variegata</name>
    <name type="common">Bagworm moth</name>
    <name type="synonym">Eumeta japonica</name>
    <dbReference type="NCBI Taxonomy" id="151549"/>
    <lineage>
        <taxon>Eukaryota</taxon>
        <taxon>Metazoa</taxon>
        <taxon>Ecdysozoa</taxon>
        <taxon>Arthropoda</taxon>
        <taxon>Hexapoda</taxon>
        <taxon>Insecta</taxon>
        <taxon>Pterygota</taxon>
        <taxon>Neoptera</taxon>
        <taxon>Endopterygota</taxon>
        <taxon>Lepidoptera</taxon>
        <taxon>Glossata</taxon>
        <taxon>Ditrysia</taxon>
        <taxon>Tineoidea</taxon>
        <taxon>Psychidae</taxon>
        <taxon>Oiketicinae</taxon>
        <taxon>Eumeta</taxon>
    </lineage>
</organism>
<sequence>MEAERWDFVGVLGAAAVRLRWSRRCAAEGGVLTETHEPVTAGCPLREVE</sequence>